<dbReference type="RefSeq" id="WP_263713043.1">
    <property type="nucleotide sequence ID" value="NZ_JAOWKX010000007.1"/>
</dbReference>
<keyword evidence="2" id="KW-1185">Reference proteome</keyword>
<accession>A0ABT3ABW7</accession>
<protein>
    <submittedName>
        <fullName evidence="1">Uncharacterized protein</fullName>
    </submittedName>
</protein>
<evidence type="ECO:0000313" key="1">
    <source>
        <dbReference type="EMBL" id="MCV2885757.1"/>
    </source>
</evidence>
<proteinExistence type="predicted"/>
<dbReference type="EMBL" id="JAOWKX010000007">
    <property type="protein sequence ID" value="MCV2885757.1"/>
    <property type="molecule type" value="Genomic_DNA"/>
</dbReference>
<name>A0ABT3ABW7_9ALTE</name>
<evidence type="ECO:0000313" key="2">
    <source>
        <dbReference type="Proteomes" id="UP001652504"/>
    </source>
</evidence>
<comment type="caution">
    <text evidence="1">The sequence shown here is derived from an EMBL/GenBank/DDBJ whole genome shotgun (WGS) entry which is preliminary data.</text>
</comment>
<gene>
    <name evidence="1" type="ORF">OE749_13750</name>
</gene>
<reference evidence="1 2" key="1">
    <citation type="submission" date="2022-10" db="EMBL/GenBank/DDBJ databases">
        <title>Aestuariibacter sp. AA17 isolated from Montipora capitata coral fragment.</title>
        <authorList>
            <person name="Emsley S.A."/>
            <person name="Pfannmuller K.M."/>
            <person name="Loughran R.M."/>
            <person name="Shlafstein M."/>
            <person name="Papke E."/>
            <person name="Saw J.H."/>
            <person name="Ushijima B."/>
            <person name="Videau P."/>
        </authorList>
    </citation>
    <scope>NUCLEOTIDE SEQUENCE [LARGE SCALE GENOMIC DNA]</scope>
    <source>
        <strain evidence="1 2">AA17</strain>
    </source>
</reference>
<organism evidence="1 2">
    <name type="scientific">Fluctibacter corallii</name>
    <dbReference type="NCBI Taxonomy" id="2984329"/>
    <lineage>
        <taxon>Bacteria</taxon>
        <taxon>Pseudomonadati</taxon>
        <taxon>Pseudomonadota</taxon>
        <taxon>Gammaproteobacteria</taxon>
        <taxon>Alteromonadales</taxon>
        <taxon>Alteromonadaceae</taxon>
        <taxon>Fluctibacter</taxon>
    </lineage>
</organism>
<sequence>MKTIKTKTLESLFPGDEQLAVSVLEEMKGVTAAVDSLSALISKELPREQSVKLVRDIANSYGGFITSLVLPIYLKFPHLDKEPENLKSSKES</sequence>
<dbReference type="Proteomes" id="UP001652504">
    <property type="component" value="Unassembled WGS sequence"/>
</dbReference>